<evidence type="ECO:0000313" key="6">
    <source>
        <dbReference type="Proteomes" id="UP000782312"/>
    </source>
</evidence>
<keyword evidence="2" id="KW-0808">Transferase</keyword>
<feature type="domain" description="Glycosyl transferase family 1" evidence="3">
    <location>
        <begin position="178"/>
        <end position="349"/>
    </location>
</feature>
<dbReference type="AlphaFoldDB" id="A0A932HZ91"/>
<evidence type="ECO:0000259" key="3">
    <source>
        <dbReference type="Pfam" id="PF00534"/>
    </source>
</evidence>
<dbReference type="InterPro" id="IPR028098">
    <property type="entry name" value="Glyco_trans_4-like_N"/>
</dbReference>
<protein>
    <submittedName>
        <fullName evidence="5">Glycosyltransferase family 4 protein</fullName>
    </submittedName>
</protein>
<gene>
    <name evidence="5" type="ORF">HYZ11_06260</name>
</gene>
<dbReference type="PANTHER" id="PTHR12526">
    <property type="entry name" value="GLYCOSYLTRANSFERASE"/>
    <property type="match status" value="1"/>
</dbReference>
<dbReference type="InterPro" id="IPR001296">
    <property type="entry name" value="Glyco_trans_1"/>
</dbReference>
<dbReference type="SUPFAM" id="SSF53756">
    <property type="entry name" value="UDP-Glycosyltransferase/glycogen phosphorylase"/>
    <property type="match status" value="1"/>
</dbReference>
<dbReference type="Pfam" id="PF13439">
    <property type="entry name" value="Glyco_transf_4"/>
    <property type="match status" value="1"/>
</dbReference>
<accession>A0A932HZ91</accession>
<feature type="domain" description="Glycosyltransferase subfamily 4-like N-terminal" evidence="4">
    <location>
        <begin position="14"/>
        <end position="169"/>
    </location>
</feature>
<reference evidence="5" key="1">
    <citation type="submission" date="2020-07" db="EMBL/GenBank/DDBJ databases">
        <title>Huge and variable diversity of episymbiotic CPR bacteria and DPANN archaea in groundwater ecosystems.</title>
        <authorList>
            <person name="He C.Y."/>
            <person name="Keren R."/>
            <person name="Whittaker M."/>
            <person name="Farag I.F."/>
            <person name="Doudna J."/>
            <person name="Cate J.H.D."/>
            <person name="Banfield J.F."/>
        </authorList>
    </citation>
    <scope>NUCLEOTIDE SEQUENCE</scope>
    <source>
        <strain evidence="5">NC_groundwater_763_Ag_S-0.2um_68_21</strain>
    </source>
</reference>
<dbReference type="Proteomes" id="UP000782312">
    <property type="component" value="Unassembled WGS sequence"/>
</dbReference>
<proteinExistence type="predicted"/>
<comment type="caution">
    <text evidence="5">The sequence shown here is derived from an EMBL/GenBank/DDBJ whole genome shotgun (WGS) entry which is preliminary data.</text>
</comment>
<keyword evidence="1" id="KW-0328">Glycosyltransferase</keyword>
<dbReference type="EMBL" id="JACPUR010000016">
    <property type="protein sequence ID" value="MBI3127188.1"/>
    <property type="molecule type" value="Genomic_DNA"/>
</dbReference>
<dbReference type="CDD" id="cd03801">
    <property type="entry name" value="GT4_PimA-like"/>
    <property type="match status" value="1"/>
</dbReference>
<evidence type="ECO:0000313" key="5">
    <source>
        <dbReference type="EMBL" id="MBI3127188.1"/>
    </source>
</evidence>
<dbReference type="Gene3D" id="3.40.50.2000">
    <property type="entry name" value="Glycogen Phosphorylase B"/>
    <property type="match status" value="2"/>
</dbReference>
<dbReference type="GO" id="GO:0016757">
    <property type="term" value="F:glycosyltransferase activity"/>
    <property type="evidence" value="ECO:0007669"/>
    <property type="project" value="UniProtKB-KW"/>
</dbReference>
<sequence>MHTILYCHHYTRISGGETSLLELFRRLDRGRFRPLLAAPPEGPFPDAARELGVEVIPAQYGPLRRLDLLARAARRLWGVARARAVSLLHANGPLTNIPAALAGRLAGRPVVWHARNLIVPGEEIDLDRLLLPLASLLIANSDAIRERFRFRGGLSPKTMTIINGVDVERFHPSVSGEEVRARYGAGPGDLLAGVVGRISPIKGQRTFIEAAERLVPRFPNLRFLIVGAGLFEGEKKCEEELRALVAARNLGGRVFFSGYQRDVRAHTAALDICVIPSDAEPCGRVIFEAMAMAKPVVGTAAGGTPEIAAEGETGLLVPPRDPEALAAAIARLAGEPGLRRRMGEAGRRRVAERFTIQAHVGRTEEAYLRLLGEPRG</sequence>
<name>A0A932HZ91_UNCTE</name>
<organism evidence="5 6">
    <name type="scientific">Tectimicrobiota bacterium</name>
    <dbReference type="NCBI Taxonomy" id="2528274"/>
    <lineage>
        <taxon>Bacteria</taxon>
        <taxon>Pseudomonadati</taxon>
        <taxon>Nitrospinota/Tectimicrobiota group</taxon>
        <taxon>Candidatus Tectimicrobiota</taxon>
    </lineage>
</organism>
<evidence type="ECO:0000259" key="4">
    <source>
        <dbReference type="Pfam" id="PF13439"/>
    </source>
</evidence>
<dbReference type="Pfam" id="PF00534">
    <property type="entry name" value="Glycos_transf_1"/>
    <property type="match status" value="1"/>
</dbReference>
<dbReference type="PANTHER" id="PTHR12526:SF510">
    <property type="entry name" value="D-INOSITOL 3-PHOSPHATE GLYCOSYLTRANSFERASE"/>
    <property type="match status" value="1"/>
</dbReference>
<evidence type="ECO:0000256" key="2">
    <source>
        <dbReference type="ARBA" id="ARBA00022679"/>
    </source>
</evidence>
<evidence type="ECO:0000256" key="1">
    <source>
        <dbReference type="ARBA" id="ARBA00022676"/>
    </source>
</evidence>